<comment type="caution">
    <text evidence="2">The sequence shown here is derived from an EMBL/GenBank/DDBJ whole genome shotgun (WGS) entry which is preliminary data.</text>
</comment>
<sequence>MKFPRRLIALTCAFLVAGFSLPALADFNPKKPQRLSEVLPVVLKASVMLKDAFYQGTASQAAIQDNKLYTPFCGPTYIYEVPLSENLIWTIEASPNTVVLSWRGQPSEAVGEGAGELGSYRLQRNPKDLSFEERVVLDNAKYHIDLLHWQSVFNALLVMTDKLNVLEQQRALNFSPTLVGSDMYQIKACETEPSFLFQFEDNGHLVWSLQNLDNVVSNTDGRFISKGYSIGWEIPRGTADARGIRRGGIVIHFEPDIWSFPITIDQVTVE</sequence>
<proteinExistence type="predicted"/>
<reference evidence="2" key="1">
    <citation type="submission" date="2021-03" db="EMBL/GenBank/DDBJ databases">
        <authorList>
            <person name="Wang G."/>
        </authorList>
    </citation>
    <scope>NUCLEOTIDE SEQUENCE</scope>
    <source>
        <strain evidence="2">KCTC 12899</strain>
    </source>
</reference>
<evidence type="ECO:0000313" key="3">
    <source>
        <dbReference type="Proteomes" id="UP000664417"/>
    </source>
</evidence>
<feature type="chain" id="PRO_5035160276" evidence="1">
    <location>
        <begin position="26"/>
        <end position="270"/>
    </location>
</feature>
<evidence type="ECO:0000313" key="2">
    <source>
        <dbReference type="EMBL" id="MBO1319501.1"/>
    </source>
</evidence>
<gene>
    <name evidence="2" type="ORF">J3U88_13585</name>
</gene>
<dbReference type="Proteomes" id="UP000664417">
    <property type="component" value="Unassembled WGS sequence"/>
</dbReference>
<evidence type="ECO:0000256" key="1">
    <source>
        <dbReference type="SAM" id="SignalP"/>
    </source>
</evidence>
<dbReference type="AlphaFoldDB" id="A0A8J7Q749"/>
<protein>
    <submittedName>
        <fullName evidence="2">Uncharacterized protein</fullName>
    </submittedName>
</protein>
<dbReference type="EMBL" id="JAFREP010000012">
    <property type="protein sequence ID" value="MBO1319501.1"/>
    <property type="molecule type" value="Genomic_DNA"/>
</dbReference>
<name>A0A8J7Q749_9BACT</name>
<keyword evidence="3" id="KW-1185">Reference proteome</keyword>
<dbReference type="RefSeq" id="WP_207859380.1">
    <property type="nucleotide sequence ID" value="NZ_JAFREP010000012.1"/>
</dbReference>
<keyword evidence="1" id="KW-0732">Signal</keyword>
<accession>A0A8J7Q749</accession>
<feature type="signal peptide" evidence="1">
    <location>
        <begin position="1"/>
        <end position="25"/>
    </location>
</feature>
<organism evidence="2 3">
    <name type="scientific">Acanthopleuribacter pedis</name>
    <dbReference type="NCBI Taxonomy" id="442870"/>
    <lineage>
        <taxon>Bacteria</taxon>
        <taxon>Pseudomonadati</taxon>
        <taxon>Acidobacteriota</taxon>
        <taxon>Holophagae</taxon>
        <taxon>Acanthopleuribacterales</taxon>
        <taxon>Acanthopleuribacteraceae</taxon>
        <taxon>Acanthopleuribacter</taxon>
    </lineage>
</organism>